<name>A0A016VBI9_9BILA</name>
<feature type="transmembrane region" description="Helical" evidence="2">
    <location>
        <begin position="26"/>
        <end position="46"/>
    </location>
</feature>
<dbReference type="AlphaFoldDB" id="A0A016VBI9"/>
<evidence type="ECO:0000256" key="2">
    <source>
        <dbReference type="SAM" id="Phobius"/>
    </source>
</evidence>
<dbReference type="OrthoDB" id="10636732at2759"/>
<protein>
    <submittedName>
        <fullName evidence="3">Uncharacterized protein</fullName>
    </submittedName>
</protein>
<dbReference type="Proteomes" id="UP000024635">
    <property type="component" value="Unassembled WGS sequence"/>
</dbReference>
<reference evidence="4" key="1">
    <citation type="journal article" date="2015" name="Nat. Genet.">
        <title>The genome and transcriptome of the zoonotic hookworm Ancylostoma ceylanicum identify infection-specific gene families.</title>
        <authorList>
            <person name="Schwarz E.M."/>
            <person name="Hu Y."/>
            <person name="Antoshechkin I."/>
            <person name="Miller M.M."/>
            <person name="Sternberg P.W."/>
            <person name="Aroian R.V."/>
        </authorList>
    </citation>
    <scope>NUCLEOTIDE SEQUENCE</scope>
    <source>
        <strain evidence="4">HY135</strain>
    </source>
</reference>
<evidence type="ECO:0000313" key="4">
    <source>
        <dbReference type="Proteomes" id="UP000024635"/>
    </source>
</evidence>
<keyword evidence="2" id="KW-0812">Transmembrane</keyword>
<dbReference type="EMBL" id="JARK01001350">
    <property type="protein sequence ID" value="EYC24412.1"/>
    <property type="molecule type" value="Genomic_DNA"/>
</dbReference>
<evidence type="ECO:0000313" key="3">
    <source>
        <dbReference type="EMBL" id="EYC24412.1"/>
    </source>
</evidence>
<keyword evidence="2" id="KW-1133">Transmembrane helix</keyword>
<comment type="caution">
    <text evidence="3">The sequence shown here is derived from an EMBL/GenBank/DDBJ whole genome shotgun (WGS) entry which is preliminary data.</text>
</comment>
<keyword evidence="4" id="KW-1185">Reference proteome</keyword>
<proteinExistence type="predicted"/>
<gene>
    <name evidence="3" type="primary">Acey_s0014.g2493</name>
    <name evidence="3" type="ORF">Y032_0014g2493</name>
</gene>
<keyword evidence="2" id="KW-0472">Membrane</keyword>
<sequence>MDTHQSPQESFLRTARLYILTRSRKILFAMAIGLITITAGTTYCIIKYRKKRRKEISLQDKPVEGLEEKEVIKIDTTPPSDGKSRTNPGE</sequence>
<organism evidence="3 4">
    <name type="scientific">Ancylostoma ceylanicum</name>
    <dbReference type="NCBI Taxonomy" id="53326"/>
    <lineage>
        <taxon>Eukaryota</taxon>
        <taxon>Metazoa</taxon>
        <taxon>Ecdysozoa</taxon>
        <taxon>Nematoda</taxon>
        <taxon>Chromadorea</taxon>
        <taxon>Rhabditida</taxon>
        <taxon>Rhabditina</taxon>
        <taxon>Rhabditomorpha</taxon>
        <taxon>Strongyloidea</taxon>
        <taxon>Ancylostomatidae</taxon>
        <taxon>Ancylostomatinae</taxon>
        <taxon>Ancylostoma</taxon>
    </lineage>
</organism>
<accession>A0A016VBI9</accession>
<evidence type="ECO:0000256" key="1">
    <source>
        <dbReference type="SAM" id="MobiDB-lite"/>
    </source>
</evidence>
<feature type="region of interest" description="Disordered" evidence="1">
    <location>
        <begin position="69"/>
        <end position="90"/>
    </location>
</feature>